<dbReference type="InterPro" id="IPR008984">
    <property type="entry name" value="SMAD_FHA_dom_sf"/>
</dbReference>
<comment type="caution">
    <text evidence="2">The sequence shown here is derived from an EMBL/GenBank/DDBJ whole genome shotgun (WGS) entry which is preliminary data.</text>
</comment>
<sequence length="319" mass="35326">MGTLLDPRTGERVVLRAEHVFGRNALRADTAIDDPGISSMHAVVRWRNGRWLLSDHSRNGTFVDGQVLAPGEPFPLAVGAEVRLGRGPGVAWRVQDVDEPADALVPQDSSQPVIALAPHNLLPSSEAPELCIYQASPGLWMLEQNGETRALKDGDRLQVGGAGPHRFVAAAPMDDTQVVEIGREADAPWLVMRLSLDEEHARLEVKDGTVRTDLGERTHHYCLVTLARRRVADQERGLEPGAQGWLGSAELSRMLGMEPTHLNIQIFRAREQLMTARPGVAALSRLIERRRGELRMGELPFEIYRGDSLECLYRPTARR</sequence>
<dbReference type="Proteomes" id="UP001139353">
    <property type="component" value="Unassembled WGS sequence"/>
</dbReference>
<dbReference type="Gene3D" id="2.60.200.20">
    <property type="match status" value="1"/>
</dbReference>
<organism evidence="2 3">
    <name type="scientific">Scleromatobacter humisilvae</name>
    <dbReference type="NCBI Taxonomy" id="2897159"/>
    <lineage>
        <taxon>Bacteria</taxon>
        <taxon>Pseudomonadati</taxon>
        <taxon>Pseudomonadota</taxon>
        <taxon>Betaproteobacteria</taxon>
        <taxon>Burkholderiales</taxon>
        <taxon>Sphaerotilaceae</taxon>
        <taxon>Scleromatobacter</taxon>
    </lineage>
</organism>
<protein>
    <submittedName>
        <fullName evidence="2">FHA domain-containing protein</fullName>
    </submittedName>
</protein>
<keyword evidence="3" id="KW-1185">Reference proteome</keyword>
<dbReference type="CDD" id="cd00060">
    <property type="entry name" value="FHA"/>
    <property type="match status" value="1"/>
</dbReference>
<dbReference type="SMART" id="SM00240">
    <property type="entry name" value="FHA"/>
    <property type="match status" value="1"/>
</dbReference>
<name>A0A9X2C1I6_9BURK</name>
<dbReference type="RefSeq" id="WP_275681043.1">
    <property type="nucleotide sequence ID" value="NZ_JAJLJH010000001.1"/>
</dbReference>
<dbReference type="InterPro" id="IPR000253">
    <property type="entry name" value="FHA_dom"/>
</dbReference>
<reference evidence="2" key="1">
    <citation type="submission" date="2021-11" db="EMBL/GenBank/DDBJ databases">
        <title>BS-T2-15 a new species belonging to the Comamonadaceae family isolated from the soil of a French oak forest.</title>
        <authorList>
            <person name="Mieszkin S."/>
            <person name="Alain K."/>
        </authorList>
    </citation>
    <scope>NUCLEOTIDE SEQUENCE</scope>
    <source>
        <strain evidence="2">BS-T2-15</strain>
    </source>
</reference>
<evidence type="ECO:0000313" key="3">
    <source>
        <dbReference type="Proteomes" id="UP001139353"/>
    </source>
</evidence>
<evidence type="ECO:0000259" key="1">
    <source>
        <dbReference type="PROSITE" id="PS50006"/>
    </source>
</evidence>
<gene>
    <name evidence="2" type="ORF">LPC04_04805</name>
</gene>
<feature type="domain" description="FHA" evidence="1">
    <location>
        <begin position="19"/>
        <end position="68"/>
    </location>
</feature>
<dbReference type="PANTHER" id="PTHR23308">
    <property type="entry name" value="NUCLEAR INHIBITOR OF PROTEIN PHOSPHATASE-1"/>
    <property type="match status" value="1"/>
</dbReference>
<dbReference type="PROSITE" id="PS50006">
    <property type="entry name" value="FHA_DOMAIN"/>
    <property type="match status" value="1"/>
</dbReference>
<dbReference type="EMBL" id="JAJLJH010000001">
    <property type="protein sequence ID" value="MCK9685025.1"/>
    <property type="molecule type" value="Genomic_DNA"/>
</dbReference>
<dbReference type="AlphaFoldDB" id="A0A9X2C1I6"/>
<dbReference type="SUPFAM" id="SSF49879">
    <property type="entry name" value="SMAD/FHA domain"/>
    <property type="match status" value="1"/>
</dbReference>
<proteinExistence type="predicted"/>
<dbReference type="InterPro" id="IPR050923">
    <property type="entry name" value="Cell_Proc_Reg/RNA_Proc"/>
</dbReference>
<dbReference type="Pfam" id="PF00498">
    <property type="entry name" value="FHA"/>
    <property type="match status" value="1"/>
</dbReference>
<accession>A0A9X2C1I6</accession>
<evidence type="ECO:0000313" key="2">
    <source>
        <dbReference type="EMBL" id="MCK9685025.1"/>
    </source>
</evidence>